<gene>
    <name evidence="2" type="ORF">NOI20_10445</name>
</gene>
<comment type="caution">
    <text evidence="2">The sequence shown here is derived from an EMBL/GenBank/DDBJ whole genome shotgun (WGS) entry which is preliminary data.</text>
</comment>
<accession>A0AAJ1UB13</accession>
<reference evidence="2" key="2">
    <citation type="submission" date="2023-04" db="EMBL/GenBank/DDBJ databases">
        <title>'Rhodoalgimonas zhirmunskyi' gen. nov., isolated from a red alga.</title>
        <authorList>
            <person name="Nedashkovskaya O.I."/>
            <person name="Otstavnykh N.Y."/>
            <person name="Bystritskaya E.P."/>
            <person name="Balabanova L.A."/>
            <person name="Isaeva M.P."/>
        </authorList>
    </citation>
    <scope>NUCLEOTIDE SEQUENCE</scope>
    <source>
        <strain evidence="2">10Alg 79</strain>
    </source>
</reference>
<reference evidence="2" key="1">
    <citation type="submission" date="2022-07" db="EMBL/GenBank/DDBJ databases">
        <authorList>
            <person name="Otstavnykh N."/>
            <person name="Isaeva M."/>
            <person name="Bystritskaya E."/>
        </authorList>
    </citation>
    <scope>NUCLEOTIDE SEQUENCE</scope>
    <source>
        <strain evidence="2">10Alg 79</strain>
    </source>
</reference>
<dbReference type="RefSeq" id="WP_317626124.1">
    <property type="nucleotide sequence ID" value="NZ_JANFFA010000002.1"/>
</dbReference>
<protein>
    <submittedName>
        <fullName evidence="2">DUF2125 domain-containing protein</fullName>
    </submittedName>
</protein>
<feature type="signal peptide" evidence="1">
    <location>
        <begin position="1"/>
        <end position="24"/>
    </location>
</feature>
<evidence type="ECO:0000313" key="3">
    <source>
        <dbReference type="Proteomes" id="UP001227162"/>
    </source>
</evidence>
<dbReference type="Proteomes" id="UP001227162">
    <property type="component" value="Unassembled WGS sequence"/>
</dbReference>
<sequence>MSSFKNLSGTTALALIITGSAAFADVSAQDVWGDWKGYMESMGYSVTATEATSGDTLTTSDLSMTMPLPEDEGTITIMMGEISYTNQGDGTVAVTIPASEAVNVKIVGGGESVEVPMTLTQNGFNAIVSGTPQEMTYTYSAVNLGLDVQSVTANGETVPVEKGIFSLTDVAGATTTKTGNLRNVTQQMKAGALGYAFKFANPDAADEYVDVQGDLKGLSFEGAGDYPMGQMNSDDMNAMIKAGFNFAGKFVHSGGQMNFLFTEEGDQITANTSTTGGSVDAAMSEKGLQYSVGASGLKVNFQGGDVPFPVSFEAGQIGYDVAVPVVKSDDTQDFSMGIALRDFVMSEQIWGMIDPGAQLPRDPATIALDVSGTGKLGFDLLDEAQMAAVESGETMPGDLQTLKIEELEITAAGASVTGTGAADVDMQAAMMSQGANGIDGTLNLKIVGANGLMDKLVAMGLVPQDQMMGARMMMGMFAVPGEGEDTLTSTLEIKKSGEISANGQRIK</sequence>
<dbReference type="EMBL" id="JANFFA010000002">
    <property type="protein sequence ID" value="MDQ2094528.1"/>
    <property type="molecule type" value="Genomic_DNA"/>
</dbReference>
<proteinExistence type="predicted"/>
<organism evidence="2 3">
    <name type="scientific">Rhodalgimonas zhirmunskyi</name>
    <dbReference type="NCBI Taxonomy" id="2964767"/>
    <lineage>
        <taxon>Bacteria</taxon>
        <taxon>Pseudomonadati</taxon>
        <taxon>Pseudomonadota</taxon>
        <taxon>Alphaproteobacteria</taxon>
        <taxon>Rhodobacterales</taxon>
        <taxon>Roseobacteraceae</taxon>
        <taxon>Rhodalgimonas</taxon>
    </lineage>
</organism>
<feature type="chain" id="PRO_5042586093" evidence="1">
    <location>
        <begin position="25"/>
        <end position="507"/>
    </location>
</feature>
<name>A0AAJ1UB13_9RHOB</name>
<dbReference type="InterPro" id="IPR018666">
    <property type="entry name" value="DUF2125"/>
</dbReference>
<keyword evidence="3" id="KW-1185">Reference proteome</keyword>
<keyword evidence="1" id="KW-0732">Signal</keyword>
<dbReference type="AlphaFoldDB" id="A0AAJ1UB13"/>
<evidence type="ECO:0000313" key="2">
    <source>
        <dbReference type="EMBL" id="MDQ2094528.1"/>
    </source>
</evidence>
<dbReference type="Pfam" id="PF09898">
    <property type="entry name" value="DUF2125"/>
    <property type="match status" value="1"/>
</dbReference>
<evidence type="ECO:0000256" key="1">
    <source>
        <dbReference type="SAM" id="SignalP"/>
    </source>
</evidence>